<evidence type="ECO:0000256" key="1">
    <source>
        <dbReference type="ARBA" id="ARBA00001936"/>
    </source>
</evidence>
<dbReference type="CDD" id="cd14119">
    <property type="entry name" value="STKc_LKB1"/>
    <property type="match status" value="1"/>
</dbReference>
<dbReference type="Pfam" id="PF00069">
    <property type="entry name" value="Pkinase"/>
    <property type="match status" value="1"/>
</dbReference>
<evidence type="ECO:0000256" key="19">
    <source>
        <dbReference type="SAM" id="MobiDB-lite"/>
    </source>
</evidence>
<evidence type="ECO:0000256" key="10">
    <source>
        <dbReference type="ARBA" id="ARBA00022741"/>
    </source>
</evidence>
<dbReference type="SMART" id="SM00220">
    <property type="entry name" value="S_TKc"/>
    <property type="match status" value="1"/>
</dbReference>
<dbReference type="GO" id="GO:0001558">
    <property type="term" value="P:regulation of cell growth"/>
    <property type="evidence" value="ECO:0007669"/>
    <property type="project" value="InterPro"/>
</dbReference>
<keyword evidence="11" id="KW-0418">Kinase</keyword>
<dbReference type="PROSITE" id="PS50011">
    <property type="entry name" value="PROTEIN_KINASE_DOM"/>
    <property type="match status" value="1"/>
</dbReference>
<feature type="domain" description="Protein kinase" evidence="20">
    <location>
        <begin position="110"/>
        <end position="373"/>
    </location>
</feature>
<dbReference type="GO" id="GO:0042593">
    <property type="term" value="P:glucose homeostasis"/>
    <property type="evidence" value="ECO:0007669"/>
    <property type="project" value="InterPro"/>
</dbReference>
<feature type="binding site" evidence="17">
    <location>
        <position position="139"/>
    </location>
    <ligand>
        <name>ATP</name>
        <dbReference type="ChEBI" id="CHEBI:30616"/>
    </ligand>
</feature>
<dbReference type="GO" id="GO:0030010">
    <property type="term" value="P:establishment of cell polarity"/>
    <property type="evidence" value="ECO:0007669"/>
    <property type="project" value="InterPro"/>
</dbReference>
<dbReference type="Gene3D" id="3.30.200.20">
    <property type="entry name" value="Phosphorylase Kinase, domain 1"/>
    <property type="match status" value="1"/>
</dbReference>
<dbReference type="GO" id="GO:0004674">
    <property type="term" value="F:protein serine/threonine kinase activity"/>
    <property type="evidence" value="ECO:0007669"/>
    <property type="project" value="UniProtKB-KW"/>
</dbReference>
<keyword evidence="8" id="KW-0808">Transferase</keyword>
<comment type="subcellular location">
    <subcellularLocation>
        <location evidence="3">Cytoplasm</location>
    </subcellularLocation>
</comment>
<evidence type="ECO:0000256" key="12">
    <source>
        <dbReference type="ARBA" id="ARBA00022840"/>
    </source>
</evidence>
<accession>A0A914X0Z0</accession>
<keyword evidence="7 18" id="KW-0723">Serine/threonine-protein kinase</keyword>
<dbReference type="GO" id="GO:0035556">
    <property type="term" value="P:intracellular signal transduction"/>
    <property type="evidence" value="ECO:0007669"/>
    <property type="project" value="TreeGrafter"/>
</dbReference>
<dbReference type="AlphaFoldDB" id="A0A914X0Z0"/>
<sequence>MATVDEDTVDATADTKPLSLTIGPDDEDDHDMDGEVLSESFMQWQLQAGPSHISPGGFINEEMQAAPSDSDINDLLKGLLADGRPIFQPMNDGFVDELFVKKGPKMLGGYLFGDALGEGSYAKVKECLEERTLVRRAVKIIKHSRLRKIMNGQANVAREMRILRRMRHVNVIKLIDVFRNDEKQKLYMVFEYCVGSLQQMLDAAPDKRFPEFQSHEYFAQLINGLEYLHSQGVIHKDIKPGNLLLALDETLKISDMGVAEELDQFSTEDWCQHGQGTPKFQSPEVAAGLLNQFHGRPVDVWACGVTLYNFVSGEYPFDGDVIMRLYENICHQPLQMPKTIDLKASLCELLTSMLHKNPAERATIASIKASAWLRRKLTAVGSRVAVPVCNNAPAHRPLSVYGPLHEMFDEGADDHLTFVNDNHHHDAALAAATIECPPAAASLTALNQPPIAIRPPKRNRSLCVVS</sequence>
<keyword evidence="13" id="KW-0460">Magnesium</keyword>
<evidence type="ECO:0000256" key="18">
    <source>
        <dbReference type="RuleBase" id="RU000304"/>
    </source>
</evidence>
<dbReference type="FunFam" id="1.10.510.10:FF:001234">
    <property type="entry name" value="Serine/threonine-protein kinase par-4"/>
    <property type="match status" value="1"/>
</dbReference>
<dbReference type="SUPFAM" id="SSF56112">
    <property type="entry name" value="Protein kinase-like (PK-like)"/>
    <property type="match status" value="1"/>
</dbReference>
<comment type="cofactor">
    <cofactor evidence="1">
        <name>Mn(2+)</name>
        <dbReference type="ChEBI" id="CHEBI:29035"/>
    </cofactor>
</comment>
<evidence type="ECO:0000256" key="17">
    <source>
        <dbReference type="PROSITE-ProRule" id="PRU10141"/>
    </source>
</evidence>
<evidence type="ECO:0000256" key="14">
    <source>
        <dbReference type="ARBA" id="ARBA00023211"/>
    </source>
</evidence>
<feature type="region of interest" description="Disordered" evidence="19">
    <location>
        <begin position="1"/>
        <end position="29"/>
    </location>
</feature>
<evidence type="ECO:0000313" key="22">
    <source>
        <dbReference type="WBParaSite" id="PSAMB.scaffold601size46076.g7359.t1"/>
    </source>
</evidence>
<keyword evidence="14" id="KW-0464">Manganese</keyword>
<evidence type="ECO:0000259" key="20">
    <source>
        <dbReference type="PROSITE" id="PS50011"/>
    </source>
</evidence>
<keyword evidence="10 17" id="KW-0547">Nucleotide-binding</keyword>
<evidence type="ECO:0000256" key="9">
    <source>
        <dbReference type="ARBA" id="ARBA00022723"/>
    </source>
</evidence>
<keyword evidence="21" id="KW-1185">Reference proteome</keyword>
<dbReference type="InterPro" id="IPR000719">
    <property type="entry name" value="Prot_kinase_dom"/>
</dbReference>
<evidence type="ECO:0000256" key="6">
    <source>
        <dbReference type="ARBA" id="ARBA00022490"/>
    </source>
</evidence>
<dbReference type="GO" id="GO:0030295">
    <property type="term" value="F:protein kinase activator activity"/>
    <property type="evidence" value="ECO:0007669"/>
    <property type="project" value="InterPro"/>
</dbReference>
<comment type="similarity">
    <text evidence="4">Belongs to the protein kinase superfamily. CAMK Ser/Thr protein kinase family. LKB1 subfamily.</text>
</comment>
<dbReference type="PROSITE" id="PS00107">
    <property type="entry name" value="PROTEIN_KINASE_ATP"/>
    <property type="match status" value="1"/>
</dbReference>
<evidence type="ECO:0000313" key="21">
    <source>
        <dbReference type="Proteomes" id="UP000887566"/>
    </source>
</evidence>
<evidence type="ECO:0000256" key="3">
    <source>
        <dbReference type="ARBA" id="ARBA00004496"/>
    </source>
</evidence>
<organism evidence="21 22">
    <name type="scientific">Plectus sambesii</name>
    <dbReference type="NCBI Taxonomy" id="2011161"/>
    <lineage>
        <taxon>Eukaryota</taxon>
        <taxon>Metazoa</taxon>
        <taxon>Ecdysozoa</taxon>
        <taxon>Nematoda</taxon>
        <taxon>Chromadorea</taxon>
        <taxon>Plectida</taxon>
        <taxon>Plectina</taxon>
        <taxon>Plectoidea</taxon>
        <taxon>Plectidae</taxon>
        <taxon>Plectus</taxon>
    </lineage>
</organism>
<dbReference type="InterPro" id="IPR039154">
    <property type="entry name" value="LKB1_c"/>
</dbReference>
<dbReference type="Proteomes" id="UP000887566">
    <property type="component" value="Unplaced"/>
</dbReference>
<evidence type="ECO:0000256" key="16">
    <source>
        <dbReference type="ARBA" id="ARBA00048679"/>
    </source>
</evidence>
<name>A0A914X0Z0_9BILA</name>
<proteinExistence type="inferred from homology"/>
<keyword evidence="6" id="KW-0963">Cytoplasm</keyword>
<dbReference type="Gene3D" id="1.10.510.10">
    <property type="entry name" value="Transferase(Phosphotransferase) domain 1"/>
    <property type="match status" value="1"/>
</dbReference>
<dbReference type="InterPro" id="IPR008271">
    <property type="entry name" value="Ser/Thr_kinase_AS"/>
</dbReference>
<keyword evidence="9" id="KW-0479">Metal-binding</keyword>
<comment type="cofactor">
    <cofactor evidence="2">
        <name>Mg(2+)</name>
        <dbReference type="ChEBI" id="CHEBI:18420"/>
    </cofactor>
</comment>
<evidence type="ECO:0000256" key="13">
    <source>
        <dbReference type="ARBA" id="ARBA00022842"/>
    </source>
</evidence>
<dbReference type="EC" id="2.7.11.1" evidence="5"/>
<protein>
    <recommendedName>
        <fullName evidence="5">non-specific serine/threonine protein kinase</fullName>
        <ecNumber evidence="5">2.7.11.1</ecNumber>
    </recommendedName>
</protein>
<dbReference type="GO" id="GO:0005737">
    <property type="term" value="C:cytoplasm"/>
    <property type="evidence" value="ECO:0007669"/>
    <property type="project" value="UniProtKB-SubCell"/>
</dbReference>
<evidence type="ECO:0000256" key="7">
    <source>
        <dbReference type="ARBA" id="ARBA00022527"/>
    </source>
</evidence>
<evidence type="ECO:0000256" key="5">
    <source>
        <dbReference type="ARBA" id="ARBA00012513"/>
    </source>
</evidence>
<dbReference type="GO" id="GO:0005524">
    <property type="term" value="F:ATP binding"/>
    <property type="evidence" value="ECO:0007669"/>
    <property type="project" value="UniProtKB-UniRule"/>
</dbReference>
<dbReference type="PANTHER" id="PTHR24346">
    <property type="entry name" value="MAP/MICROTUBULE AFFINITY-REGULATING KINASE"/>
    <property type="match status" value="1"/>
</dbReference>
<dbReference type="WBParaSite" id="PSAMB.scaffold601size46076.g7359.t1">
    <property type="protein sequence ID" value="PSAMB.scaffold601size46076.g7359.t1"/>
    <property type="gene ID" value="PSAMB.scaffold601size46076.g7359"/>
</dbReference>
<evidence type="ECO:0000256" key="4">
    <source>
        <dbReference type="ARBA" id="ARBA00009985"/>
    </source>
</evidence>
<evidence type="ECO:0000256" key="15">
    <source>
        <dbReference type="ARBA" id="ARBA00047899"/>
    </source>
</evidence>
<dbReference type="InterPro" id="IPR011009">
    <property type="entry name" value="Kinase-like_dom_sf"/>
</dbReference>
<dbReference type="InterPro" id="IPR017441">
    <property type="entry name" value="Protein_kinase_ATP_BS"/>
</dbReference>
<reference evidence="22" key="1">
    <citation type="submission" date="2022-11" db="UniProtKB">
        <authorList>
            <consortium name="WormBaseParasite"/>
        </authorList>
    </citation>
    <scope>IDENTIFICATION</scope>
</reference>
<dbReference type="PANTHER" id="PTHR24346:SF94">
    <property type="entry name" value="NON-SPECIFIC SERINE_THREONINE PROTEIN KINASE"/>
    <property type="match status" value="1"/>
</dbReference>
<dbReference type="FunFam" id="3.30.200.20:FF:000235">
    <property type="entry name" value="serine/threonine-protein kinase STK11"/>
    <property type="match status" value="1"/>
</dbReference>
<evidence type="ECO:0000256" key="11">
    <source>
        <dbReference type="ARBA" id="ARBA00022777"/>
    </source>
</evidence>
<evidence type="ECO:0000256" key="2">
    <source>
        <dbReference type="ARBA" id="ARBA00001946"/>
    </source>
</evidence>
<keyword evidence="12 17" id="KW-0067">ATP-binding</keyword>
<dbReference type="GO" id="GO:0046872">
    <property type="term" value="F:metal ion binding"/>
    <property type="evidence" value="ECO:0007669"/>
    <property type="project" value="UniProtKB-KW"/>
</dbReference>
<comment type="catalytic activity">
    <reaction evidence="15">
        <text>L-threonyl-[protein] + ATP = O-phospho-L-threonyl-[protein] + ADP + H(+)</text>
        <dbReference type="Rhea" id="RHEA:46608"/>
        <dbReference type="Rhea" id="RHEA-COMP:11060"/>
        <dbReference type="Rhea" id="RHEA-COMP:11605"/>
        <dbReference type="ChEBI" id="CHEBI:15378"/>
        <dbReference type="ChEBI" id="CHEBI:30013"/>
        <dbReference type="ChEBI" id="CHEBI:30616"/>
        <dbReference type="ChEBI" id="CHEBI:61977"/>
        <dbReference type="ChEBI" id="CHEBI:456216"/>
        <dbReference type="EC" id="2.7.11.1"/>
    </reaction>
</comment>
<comment type="catalytic activity">
    <reaction evidence="16">
        <text>L-seryl-[protein] + ATP = O-phospho-L-seryl-[protein] + ADP + H(+)</text>
        <dbReference type="Rhea" id="RHEA:17989"/>
        <dbReference type="Rhea" id="RHEA-COMP:9863"/>
        <dbReference type="Rhea" id="RHEA-COMP:11604"/>
        <dbReference type="ChEBI" id="CHEBI:15378"/>
        <dbReference type="ChEBI" id="CHEBI:29999"/>
        <dbReference type="ChEBI" id="CHEBI:30616"/>
        <dbReference type="ChEBI" id="CHEBI:83421"/>
        <dbReference type="ChEBI" id="CHEBI:456216"/>
        <dbReference type="EC" id="2.7.11.1"/>
    </reaction>
</comment>
<evidence type="ECO:0000256" key="8">
    <source>
        <dbReference type="ARBA" id="ARBA00022679"/>
    </source>
</evidence>
<dbReference type="PROSITE" id="PS00108">
    <property type="entry name" value="PROTEIN_KINASE_ST"/>
    <property type="match status" value="1"/>
</dbReference>